<comment type="subcellular location">
    <subcellularLocation>
        <location evidence="1">Membrane</location>
        <topology evidence="1">Multi-pass membrane protein</topology>
    </subcellularLocation>
</comment>
<dbReference type="Pfam" id="PF05241">
    <property type="entry name" value="EBP"/>
    <property type="match status" value="1"/>
</dbReference>
<dbReference type="PANTHER" id="PTHR14207">
    <property type="entry name" value="STEROL ISOMERASE"/>
    <property type="match status" value="1"/>
</dbReference>
<feature type="domain" description="EXPERA" evidence="8">
    <location>
        <begin position="44"/>
        <end position="245"/>
    </location>
</feature>
<protein>
    <submittedName>
        <fullName evidence="9 11">Emopamil-binding protein</fullName>
    </submittedName>
</protein>
<feature type="transmembrane region" description="Helical" evidence="7">
    <location>
        <begin position="14"/>
        <end position="37"/>
    </location>
</feature>
<feature type="transmembrane region" description="Helical" evidence="7">
    <location>
        <begin position="49"/>
        <end position="72"/>
    </location>
</feature>
<dbReference type="InterPro" id="IPR007905">
    <property type="entry name" value="EBP"/>
</dbReference>
<evidence type="ECO:0000256" key="6">
    <source>
        <dbReference type="PROSITE-ProRule" id="PRU01087"/>
    </source>
</evidence>
<reference evidence="9 11" key="1">
    <citation type="submission" date="2020-01" db="EMBL/GenBank/DDBJ databases">
        <authorList>
            <consortium name="DOE Joint Genome Institute"/>
            <person name="Haridas S."/>
            <person name="Albert R."/>
            <person name="Binder M."/>
            <person name="Bloem J."/>
            <person name="Labutti K."/>
            <person name="Salamov A."/>
            <person name="Andreopoulos B."/>
            <person name="Baker S.E."/>
            <person name="Barry K."/>
            <person name="Bills G."/>
            <person name="Bluhm B.H."/>
            <person name="Cannon C."/>
            <person name="Castanera R."/>
            <person name="Culley D.E."/>
            <person name="Daum C."/>
            <person name="Ezra D."/>
            <person name="Gonzalez J.B."/>
            <person name="Henrissat B."/>
            <person name="Kuo A."/>
            <person name="Liang C."/>
            <person name="Lipzen A."/>
            <person name="Lutzoni F."/>
            <person name="Magnuson J."/>
            <person name="Mondo S."/>
            <person name="Nolan M."/>
            <person name="Ohm R."/>
            <person name="Pangilinan J."/>
            <person name="Park H.-J."/>
            <person name="Ramirez L."/>
            <person name="Alfaro M."/>
            <person name="Sun H."/>
            <person name="Tritt A."/>
            <person name="Yoshinaga Y."/>
            <person name="Zwiers L.-H."/>
            <person name="Turgeon B.G."/>
            <person name="Goodwin S.B."/>
            <person name="Spatafora J.W."/>
            <person name="Crous P.W."/>
            <person name="Grigoriev I.V."/>
        </authorList>
    </citation>
    <scope>NUCLEOTIDE SEQUENCE</scope>
    <source>
        <strain evidence="9 11">CBS 781.70</strain>
    </source>
</reference>
<keyword evidence="10" id="KW-1185">Reference proteome</keyword>
<sequence length="265" mass="29793">MALFHIGDFPIDPITLYSITTFTTLLLVSFLALHLLLPRTASLAPRLLFFWHTFDSLVHFILEGSFLAHTFLSSTPILPAPRDPSAAIHPLTPPGVFWLNDPARLYGVKFGEGWLAGMWRDYARADRRWEGADLTVVSLEVLTVVVGAPLAAGIAWAIWQAGGRVQRKTAFWITVLATGEIYGSWMTFAPEWFTGSPNLDISNPIFLGDASRRLDRNDVPTDRRHRWCYLVSMNFVWIVFAVYGMYISYGVLTEEPTTKAGKKTQ</sequence>
<proteinExistence type="inferred from homology"/>
<accession>A0A6G1FSW4</accession>
<gene>
    <name evidence="9 11" type="ORF">P152DRAFT_496948</name>
</gene>
<dbReference type="GO" id="GO:0047750">
    <property type="term" value="F:cholestenol delta-isomerase activity"/>
    <property type="evidence" value="ECO:0007669"/>
    <property type="project" value="InterPro"/>
</dbReference>
<comment type="similarity">
    <text evidence="2">Belongs to the EBP family.</text>
</comment>
<dbReference type="EMBL" id="ML975178">
    <property type="protein sequence ID" value="KAF1808826.1"/>
    <property type="molecule type" value="Genomic_DNA"/>
</dbReference>
<evidence type="ECO:0000256" key="1">
    <source>
        <dbReference type="ARBA" id="ARBA00004141"/>
    </source>
</evidence>
<evidence type="ECO:0000256" key="3">
    <source>
        <dbReference type="ARBA" id="ARBA00022692"/>
    </source>
</evidence>
<feature type="transmembrane region" description="Helical" evidence="7">
    <location>
        <begin position="136"/>
        <end position="159"/>
    </location>
</feature>
<dbReference type="GeneID" id="54422831"/>
<name>A0A6G1FSW4_9PEZI</name>
<evidence type="ECO:0000256" key="4">
    <source>
        <dbReference type="ARBA" id="ARBA00022989"/>
    </source>
</evidence>
<dbReference type="GO" id="GO:0016020">
    <property type="term" value="C:membrane"/>
    <property type="evidence" value="ECO:0007669"/>
    <property type="project" value="UniProtKB-SubCell"/>
</dbReference>
<dbReference type="InterPro" id="IPR033118">
    <property type="entry name" value="EXPERA"/>
</dbReference>
<dbReference type="GO" id="GO:0016125">
    <property type="term" value="P:sterol metabolic process"/>
    <property type="evidence" value="ECO:0007669"/>
    <property type="project" value="InterPro"/>
</dbReference>
<evidence type="ECO:0000256" key="2">
    <source>
        <dbReference type="ARBA" id="ARBA00008337"/>
    </source>
</evidence>
<dbReference type="OrthoDB" id="5415655at2759"/>
<keyword evidence="3 6" id="KW-0812">Transmembrane</keyword>
<keyword evidence="5 6" id="KW-0472">Membrane</keyword>
<feature type="transmembrane region" description="Helical" evidence="7">
    <location>
        <begin position="227"/>
        <end position="249"/>
    </location>
</feature>
<dbReference type="PANTHER" id="PTHR14207:SF1">
    <property type="entry name" value="EMOPAMIL-BINDING PROTEIN-LIKE"/>
    <property type="match status" value="1"/>
</dbReference>
<reference evidence="11" key="2">
    <citation type="submission" date="2020-04" db="EMBL/GenBank/DDBJ databases">
        <authorList>
            <consortium name="NCBI Genome Project"/>
        </authorList>
    </citation>
    <scope>NUCLEOTIDE SEQUENCE</scope>
    <source>
        <strain evidence="11">CBS 781.70</strain>
    </source>
</reference>
<dbReference type="GO" id="GO:0005783">
    <property type="term" value="C:endoplasmic reticulum"/>
    <property type="evidence" value="ECO:0007669"/>
    <property type="project" value="TreeGrafter"/>
</dbReference>
<organism evidence="9">
    <name type="scientific">Eremomyces bilateralis CBS 781.70</name>
    <dbReference type="NCBI Taxonomy" id="1392243"/>
    <lineage>
        <taxon>Eukaryota</taxon>
        <taxon>Fungi</taxon>
        <taxon>Dikarya</taxon>
        <taxon>Ascomycota</taxon>
        <taxon>Pezizomycotina</taxon>
        <taxon>Dothideomycetes</taxon>
        <taxon>Dothideomycetes incertae sedis</taxon>
        <taxon>Eremomycetales</taxon>
        <taxon>Eremomycetaceae</taxon>
        <taxon>Eremomyces</taxon>
    </lineage>
</organism>
<evidence type="ECO:0000313" key="11">
    <source>
        <dbReference type="RefSeq" id="XP_033530457.1"/>
    </source>
</evidence>
<reference evidence="11" key="3">
    <citation type="submission" date="2025-04" db="UniProtKB">
        <authorList>
            <consortium name="RefSeq"/>
        </authorList>
    </citation>
    <scope>IDENTIFICATION</scope>
    <source>
        <strain evidence="11">CBS 781.70</strain>
    </source>
</reference>
<dbReference type="AlphaFoldDB" id="A0A6G1FSW4"/>
<evidence type="ECO:0000256" key="7">
    <source>
        <dbReference type="SAM" id="Phobius"/>
    </source>
</evidence>
<dbReference type="PROSITE" id="PS51751">
    <property type="entry name" value="EXPERA"/>
    <property type="match status" value="1"/>
</dbReference>
<evidence type="ECO:0000313" key="9">
    <source>
        <dbReference type="EMBL" id="KAF1808826.1"/>
    </source>
</evidence>
<evidence type="ECO:0000256" key="5">
    <source>
        <dbReference type="ARBA" id="ARBA00023136"/>
    </source>
</evidence>
<dbReference type="Proteomes" id="UP000504638">
    <property type="component" value="Unplaced"/>
</dbReference>
<dbReference type="RefSeq" id="XP_033530457.1">
    <property type="nucleotide sequence ID" value="XM_033682261.1"/>
</dbReference>
<evidence type="ECO:0000313" key="10">
    <source>
        <dbReference type="Proteomes" id="UP000504638"/>
    </source>
</evidence>
<keyword evidence="4 6" id="KW-1133">Transmembrane helix</keyword>
<evidence type="ECO:0000259" key="8">
    <source>
        <dbReference type="PROSITE" id="PS51751"/>
    </source>
</evidence>